<accession>A0ABS4GGE5</accession>
<dbReference type="InterPro" id="IPR001789">
    <property type="entry name" value="Sig_transdc_resp-reg_receiver"/>
</dbReference>
<dbReference type="InterPro" id="IPR046947">
    <property type="entry name" value="LytR-like"/>
</dbReference>
<evidence type="ECO:0000259" key="2">
    <source>
        <dbReference type="PROSITE" id="PS50110"/>
    </source>
</evidence>
<protein>
    <submittedName>
        <fullName evidence="4">DNA-binding LytR/AlgR family response regulator</fullName>
    </submittedName>
</protein>
<dbReference type="Proteomes" id="UP001519342">
    <property type="component" value="Unassembled WGS sequence"/>
</dbReference>
<dbReference type="InterPro" id="IPR007492">
    <property type="entry name" value="LytTR_DNA-bd_dom"/>
</dbReference>
<keyword evidence="4" id="KW-0238">DNA-binding</keyword>
<name>A0ABS4GGE5_9FIRM</name>
<dbReference type="Pfam" id="PF00072">
    <property type="entry name" value="Response_reg"/>
    <property type="match status" value="1"/>
</dbReference>
<feature type="domain" description="Response regulatory" evidence="2">
    <location>
        <begin position="5"/>
        <end position="123"/>
    </location>
</feature>
<dbReference type="Pfam" id="PF04397">
    <property type="entry name" value="LytTR"/>
    <property type="match status" value="1"/>
</dbReference>
<dbReference type="RefSeq" id="WP_209512475.1">
    <property type="nucleotide sequence ID" value="NZ_JAGGKS010000008.1"/>
</dbReference>
<evidence type="ECO:0000259" key="3">
    <source>
        <dbReference type="PROSITE" id="PS50930"/>
    </source>
</evidence>
<organism evidence="4 5">
    <name type="scientific">Sedimentibacter acidaminivorans</name>
    <dbReference type="NCBI Taxonomy" id="913099"/>
    <lineage>
        <taxon>Bacteria</taxon>
        <taxon>Bacillati</taxon>
        <taxon>Bacillota</taxon>
        <taxon>Tissierellia</taxon>
        <taxon>Sedimentibacter</taxon>
    </lineage>
</organism>
<feature type="modified residue" description="4-aspartylphosphate" evidence="1">
    <location>
        <position position="60"/>
    </location>
</feature>
<reference evidence="4 5" key="1">
    <citation type="submission" date="2021-03" db="EMBL/GenBank/DDBJ databases">
        <title>Genomic Encyclopedia of Type Strains, Phase IV (KMG-IV): sequencing the most valuable type-strain genomes for metagenomic binning, comparative biology and taxonomic classification.</title>
        <authorList>
            <person name="Goeker M."/>
        </authorList>
    </citation>
    <scope>NUCLEOTIDE SEQUENCE [LARGE SCALE GENOMIC DNA]</scope>
    <source>
        <strain evidence="4 5">DSM 24004</strain>
    </source>
</reference>
<dbReference type="Gene3D" id="2.40.50.1020">
    <property type="entry name" value="LytTr DNA-binding domain"/>
    <property type="match status" value="1"/>
</dbReference>
<comment type="caution">
    <text evidence="4">The sequence shown here is derived from an EMBL/GenBank/DDBJ whole genome shotgun (WGS) entry which is preliminary data.</text>
</comment>
<evidence type="ECO:0000256" key="1">
    <source>
        <dbReference type="PROSITE-ProRule" id="PRU00169"/>
    </source>
</evidence>
<evidence type="ECO:0000313" key="5">
    <source>
        <dbReference type="Proteomes" id="UP001519342"/>
    </source>
</evidence>
<dbReference type="SMART" id="SM00850">
    <property type="entry name" value="LytTR"/>
    <property type="match status" value="1"/>
</dbReference>
<dbReference type="SUPFAM" id="SSF52172">
    <property type="entry name" value="CheY-like"/>
    <property type="match status" value="1"/>
</dbReference>
<dbReference type="SMART" id="SM00448">
    <property type="entry name" value="REC"/>
    <property type="match status" value="1"/>
</dbReference>
<dbReference type="EMBL" id="JAGGKS010000008">
    <property type="protein sequence ID" value="MBP1926746.1"/>
    <property type="molecule type" value="Genomic_DNA"/>
</dbReference>
<dbReference type="PROSITE" id="PS50930">
    <property type="entry name" value="HTH_LYTTR"/>
    <property type="match status" value="1"/>
</dbReference>
<proteinExistence type="predicted"/>
<dbReference type="PANTHER" id="PTHR37299:SF1">
    <property type="entry name" value="STAGE 0 SPORULATION PROTEIN A HOMOLOG"/>
    <property type="match status" value="1"/>
</dbReference>
<dbReference type="PANTHER" id="PTHR37299">
    <property type="entry name" value="TRANSCRIPTIONAL REGULATOR-RELATED"/>
    <property type="match status" value="1"/>
</dbReference>
<dbReference type="Gene3D" id="3.40.50.2300">
    <property type="match status" value="1"/>
</dbReference>
<dbReference type="GO" id="GO:0003677">
    <property type="term" value="F:DNA binding"/>
    <property type="evidence" value="ECO:0007669"/>
    <property type="project" value="UniProtKB-KW"/>
</dbReference>
<sequence length="236" mass="28211">MNYFNIGICDDEKIILEKISQLINDKFKEINCDYNINKFLAPMEIIEYHSQEYFDIVFLDIDMPKINGIEAAQNIKVKNPDTIIIFITSKDELVYESLKVQPFRFIRKSKLTEEISEAIIEVNRFLENNSYKIKIITDKKKYEIDIKSILYIESSRNYITINTVNDNHYKYKDSINKKEHELEDYGFIRTHSGYLVNERYIQRLNKDNVIMKNNQKIPISRSRIQYVQQKLIEALR</sequence>
<keyword evidence="1" id="KW-0597">Phosphoprotein</keyword>
<dbReference type="PROSITE" id="PS50110">
    <property type="entry name" value="RESPONSE_REGULATORY"/>
    <property type="match status" value="1"/>
</dbReference>
<gene>
    <name evidence="4" type="ORF">J2Z76_002616</name>
</gene>
<feature type="domain" description="HTH LytTR-type" evidence="3">
    <location>
        <begin position="133"/>
        <end position="233"/>
    </location>
</feature>
<evidence type="ECO:0000313" key="4">
    <source>
        <dbReference type="EMBL" id="MBP1926746.1"/>
    </source>
</evidence>
<dbReference type="InterPro" id="IPR011006">
    <property type="entry name" value="CheY-like_superfamily"/>
</dbReference>
<keyword evidence="5" id="KW-1185">Reference proteome</keyword>